<comment type="caution">
    <text evidence="2">The sequence shown here is derived from an EMBL/GenBank/DDBJ whole genome shotgun (WGS) entry which is preliminary data.</text>
</comment>
<dbReference type="Proteomes" id="UP000283269">
    <property type="component" value="Unassembled WGS sequence"/>
</dbReference>
<dbReference type="InParanoid" id="A0A409WSV3"/>
<reference evidence="2 3" key="1">
    <citation type="journal article" date="2018" name="Evol. Lett.">
        <title>Horizontal gene cluster transfer increased hallucinogenic mushroom diversity.</title>
        <authorList>
            <person name="Reynolds H.T."/>
            <person name="Vijayakumar V."/>
            <person name="Gluck-Thaler E."/>
            <person name="Korotkin H.B."/>
            <person name="Matheny P.B."/>
            <person name="Slot J.C."/>
        </authorList>
    </citation>
    <scope>NUCLEOTIDE SEQUENCE [LARGE SCALE GENOMIC DNA]</scope>
    <source>
        <strain evidence="2 3">2631</strain>
    </source>
</reference>
<dbReference type="EMBL" id="NHYD01003234">
    <property type="protein sequence ID" value="PPQ81600.1"/>
    <property type="molecule type" value="Genomic_DNA"/>
</dbReference>
<keyword evidence="3" id="KW-1185">Reference proteome</keyword>
<dbReference type="AlphaFoldDB" id="A0A409WSV3"/>
<feature type="compositionally biased region" description="Acidic residues" evidence="1">
    <location>
        <begin position="173"/>
        <end position="183"/>
    </location>
</feature>
<gene>
    <name evidence="2" type="ORF">CVT25_013392</name>
</gene>
<proteinExistence type="predicted"/>
<evidence type="ECO:0000313" key="2">
    <source>
        <dbReference type="EMBL" id="PPQ81600.1"/>
    </source>
</evidence>
<feature type="compositionally biased region" description="Basic and acidic residues" evidence="1">
    <location>
        <begin position="158"/>
        <end position="172"/>
    </location>
</feature>
<evidence type="ECO:0000313" key="3">
    <source>
        <dbReference type="Proteomes" id="UP000283269"/>
    </source>
</evidence>
<name>A0A409WSV3_PSICY</name>
<dbReference type="OrthoDB" id="3048720at2759"/>
<accession>A0A409WSV3</accession>
<organism evidence="2 3">
    <name type="scientific">Psilocybe cyanescens</name>
    <dbReference type="NCBI Taxonomy" id="93625"/>
    <lineage>
        <taxon>Eukaryota</taxon>
        <taxon>Fungi</taxon>
        <taxon>Dikarya</taxon>
        <taxon>Basidiomycota</taxon>
        <taxon>Agaricomycotina</taxon>
        <taxon>Agaricomycetes</taxon>
        <taxon>Agaricomycetidae</taxon>
        <taxon>Agaricales</taxon>
        <taxon>Agaricineae</taxon>
        <taxon>Strophariaceae</taxon>
        <taxon>Psilocybe</taxon>
    </lineage>
</organism>
<feature type="region of interest" description="Disordered" evidence="1">
    <location>
        <begin position="145"/>
        <end position="191"/>
    </location>
</feature>
<evidence type="ECO:0000256" key="1">
    <source>
        <dbReference type="SAM" id="MobiDB-lite"/>
    </source>
</evidence>
<protein>
    <submittedName>
        <fullName evidence="2">Uncharacterized protein</fullName>
    </submittedName>
</protein>
<sequence length="215" mass="24176">MSKHKRAVLQHAVRKRWDAHEVGTKIEAFAIAGCNPVNLLSTSKQKADYLKSQIHHKFESNLVEITGNPHTVMHYLRFEEDIVLCYGIDLVGYTYKKLMNPSDLSTSLPPLKALLDSLENGTCKFVKLSAQELKKRRGAYNPKLISGEIEPHKRKRRSDAGGKRARVDNAADRDEEEGESDIDAIEHPKNSEFIDDATDNAIVLSARPSFTCLYA</sequence>